<dbReference type="Gene3D" id="3.60.15.10">
    <property type="entry name" value="Ribonuclease Z/Hydroxyacylglutathione hydrolase-like"/>
    <property type="match status" value="1"/>
</dbReference>
<reference evidence="9 10" key="1">
    <citation type="submission" date="2015-02" db="EMBL/GenBank/DDBJ databases">
        <title>Single cell genomics of a rare environmental alphaproteobacterium provides unique insights into Rickettsiaceae evolution.</title>
        <authorList>
            <person name="Martijn J."/>
            <person name="Schulz F."/>
            <person name="Zaremba-Niedzwiedzka K."/>
            <person name="Viklund J."/>
            <person name="Stepanauskas R."/>
            <person name="Andersson S.G.E."/>
            <person name="Horn M."/>
            <person name="Guy L."/>
            <person name="Ettema T.J.G."/>
        </authorList>
    </citation>
    <scope>NUCLEOTIDE SEQUENCE [LARGE SCALE GENOMIC DNA]</scope>
    <source>
        <strain evidence="9 10">SCGC AAA041-L04</strain>
    </source>
</reference>
<dbReference type="PATRIC" id="fig|1607817.3.peg.176"/>
<evidence type="ECO:0000256" key="1">
    <source>
        <dbReference type="ARBA" id="ARBA00022490"/>
    </source>
</evidence>
<keyword evidence="5" id="KW-0862">Zinc</keyword>
<dbReference type="AlphaFoldDB" id="A0A0F5MQ12"/>
<dbReference type="GO" id="GO:0046872">
    <property type="term" value="F:metal ion binding"/>
    <property type="evidence" value="ECO:0007669"/>
    <property type="project" value="UniProtKB-KW"/>
</dbReference>
<protein>
    <submittedName>
        <fullName evidence="9">Ribonuclease J 1</fullName>
        <ecNumber evidence="9">3.1.-.-</ecNumber>
    </submittedName>
</protein>
<dbReference type="PANTHER" id="PTHR43694:SF1">
    <property type="entry name" value="RIBONUCLEASE J"/>
    <property type="match status" value="1"/>
</dbReference>
<feature type="domain" description="Metallo-beta-lactamase" evidence="8">
    <location>
        <begin position="22"/>
        <end position="217"/>
    </location>
</feature>
<keyword evidence="4 9" id="KW-0378">Hydrolase</keyword>
<name>A0A0F5MQ12_9RICK</name>
<dbReference type="GO" id="GO:0004527">
    <property type="term" value="F:exonuclease activity"/>
    <property type="evidence" value="ECO:0007669"/>
    <property type="project" value="UniProtKB-KW"/>
</dbReference>
<dbReference type="SUPFAM" id="SSF56281">
    <property type="entry name" value="Metallo-hydrolase/oxidoreductase"/>
    <property type="match status" value="1"/>
</dbReference>
<comment type="caution">
    <text evidence="9">The sequence shown here is derived from an EMBL/GenBank/DDBJ whole genome shotgun (WGS) entry which is preliminary data.</text>
</comment>
<dbReference type="PANTHER" id="PTHR43694">
    <property type="entry name" value="RIBONUCLEASE J"/>
    <property type="match status" value="1"/>
</dbReference>
<evidence type="ECO:0000313" key="10">
    <source>
        <dbReference type="Proteomes" id="UP000033358"/>
    </source>
</evidence>
<dbReference type="SMART" id="SM00849">
    <property type="entry name" value="Lactamase_B"/>
    <property type="match status" value="1"/>
</dbReference>
<dbReference type="InterPro" id="IPR055132">
    <property type="entry name" value="RNase_J_b_CASP"/>
</dbReference>
<dbReference type="Pfam" id="PF17770">
    <property type="entry name" value="RNase_J_C"/>
    <property type="match status" value="1"/>
</dbReference>
<evidence type="ECO:0000256" key="2">
    <source>
        <dbReference type="ARBA" id="ARBA00022722"/>
    </source>
</evidence>
<evidence type="ECO:0000256" key="3">
    <source>
        <dbReference type="ARBA" id="ARBA00022723"/>
    </source>
</evidence>
<dbReference type="InterPro" id="IPR041636">
    <property type="entry name" value="RNase_J_C"/>
</dbReference>
<keyword evidence="7" id="KW-0694">RNA-binding</keyword>
<dbReference type="InterPro" id="IPR036866">
    <property type="entry name" value="RibonucZ/Hydroxyglut_hydro"/>
</dbReference>
<dbReference type="Gene3D" id="3.40.50.10710">
    <property type="entry name" value="Metallo-hydrolase/oxidoreductase"/>
    <property type="match status" value="1"/>
</dbReference>
<evidence type="ECO:0000256" key="6">
    <source>
        <dbReference type="ARBA" id="ARBA00022839"/>
    </source>
</evidence>
<dbReference type="Pfam" id="PF00753">
    <property type="entry name" value="Lactamase_B"/>
    <property type="match status" value="1"/>
</dbReference>
<dbReference type="NCBIfam" id="TIGR00649">
    <property type="entry name" value="MG423"/>
    <property type="match status" value="1"/>
</dbReference>
<dbReference type="InterPro" id="IPR001279">
    <property type="entry name" value="Metallo-B-lactamas"/>
</dbReference>
<evidence type="ECO:0000256" key="4">
    <source>
        <dbReference type="ARBA" id="ARBA00022801"/>
    </source>
</evidence>
<keyword evidence="3" id="KW-0479">Metal-binding</keyword>
<dbReference type="Pfam" id="PF22505">
    <property type="entry name" value="RNase_J_b_CASP"/>
    <property type="match status" value="1"/>
</dbReference>
<keyword evidence="6" id="KW-0269">Exonuclease</keyword>
<dbReference type="Pfam" id="PF07521">
    <property type="entry name" value="RMMBL"/>
    <property type="match status" value="1"/>
</dbReference>
<gene>
    <name evidence="9" type="ORF">SZ25_00175</name>
</gene>
<keyword evidence="1" id="KW-0963">Cytoplasm</keyword>
<accession>A0A0F5MQ12</accession>
<dbReference type="EMBL" id="JYHA01000028">
    <property type="protein sequence ID" value="KKB96741.1"/>
    <property type="molecule type" value="Genomic_DNA"/>
</dbReference>
<proteinExistence type="predicted"/>
<evidence type="ECO:0000256" key="7">
    <source>
        <dbReference type="ARBA" id="ARBA00022884"/>
    </source>
</evidence>
<dbReference type="InterPro" id="IPR011108">
    <property type="entry name" value="RMMBL"/>
</dbReference>
<keyword evidence="10" id="KW-1185">Reference proteome</keyword>
<dbReference type="EC" id="3.1.-.-" evidence="9"/>
<evidence type="ECO:0000259" key="8">
    <source>
        <dbReference type="SMART" id="SM00849"/>
    </source>
</evidence>
<evidence type="ECO:0000256" key="5">
    <source>
        <dbReference type="ARBA" id="ARBA00022833"/>
    </source>
</evidence>
<sequence>MDINKHKDELLFVPLGGSGEIGLNFNLYHYKGKWIIVDFGAGFADDYLPGVDMIVPDISFIEKHKKDVLGIVLTHAHEDHLGAVQYLWDEIGCPVYTTRFTSSFLKAKLSEYGLSKKVPIVEIEQNGSFELGPFSIEYVQLAHSAPEMQAAIIRTDLGNVMHTGDWKFDHDPLVGKPADDKVLKKIGDEGILALVGDSTNVFNPGTSGSEGDLKKSMIKLISECDKLVVVTTFASNIARIDTIIRAAAEAGRKVVMAGRSLWRVTNAARETGYLENVEEFLDDRSFAKYPRNKILVLCTGCQGEPMAAATKMANGSHPTIKLVPGDNIIFSSKIIPGNDKRIYRQFNQLIKLGVNLFTEKSHFVHVSGHPSRDELKKMYELIRPKLAIPVHGEIVHIHEHAKMAKKWGVKQAICVENGDVIRLAPGKPEKIAVVPSGYLAVDGNYLLPTNSPVMKARRKLQHDGAVIVTLIMGHTSNTLRTDPILATPGSLDAKEDHDLIMELTNEIRFVIDEKAGDVKKIKIKIEKTSNEALISQVKSIVRRVIKREVGKEPLIEVHVERV</sequence>
<dbReference type="Gene3D" id="3.10.20.580">
    <property type="match status" value="1"/>
</dbReference>
<dbReference type="GO" id="GO:0003723">
    <property type="term" value="F:RNA binding"/>
    <property type="evidence" value="ECO:0007669"/>
    <property type="project" value="UniProtKB-KW"/>
</dbReference>
<keyword evidence="2" id="KW-0540">Nuclease</keyword>
<dbReference type="InterPro" id="IPR004613">
    <property type="entry name" value="RNase_J"/>
</dbReference>
<organism evidence="9 10">
    <name type="scientific">Candidatus Arcanibacter lacustris</name>
    <dbReference type="NCBI Taxonomy" id="1607817"/>
    <lineage>
        <taxon>Bacteria</taxon>
        <taxon>Pseudomonadati</taxon>
        <taxon>Pseudomonadota</taxon>
        <taxon>Alphaproteobacteria</taxon>
        <taxon>Rickettsiales</taxon>
        <taxon>Candidatus Arcanibacter</taxon>
    </lineage>
</organism>
<dbReference type="Proteomes" id="UP000033358">
    <property type="component" value="Unassembled WGS sequence"/>
</dbReference>
<evidence type="ECO:0000313" key="9">
    <source>
        <dbReference type="EMBL" id="KKB96741.1"/>
    </source>
</evidence>
<dbReference type="CDD" id="cd07714">
    <property type="entry name" value="RNaseJ_MBL-fold"/>
    <property type="match status" value="1"/>
</dbReference>
<dbReference type="InterPro" id="IPR042173">
    <property type="entry name" value="RNase_J_2"/>
</dbReference>